<dbReference type="Gene3D" id="3.90.930.60">
    <property type="match status" value="1"/>
</dbReference>
<dbReference type="RefSeq" id="WP_106390302.1">
    <property type="nucleotide sequence ID" value="NZ_PVNK01000045.1"/>
</dbReference>
<dbReference type="Pfam" id="PF12706">
    <property type="entry name" value="Lactamase_B_2"/>
    <property type="match status" value="1"/>
</dbReference>
<reference evidence="2 3" key="1">
    <citation type="submission" date="2018-03" db="EMBL/GenBank/DDBJ databases">
        <title>Draft Genome Sequences of the Obligatory Marine Myxobacteria Enhygromyxa salina SWB005.</title>
        <authorList>
            <person name="Poehlein A."/>
            <person name="Moghaddam J.A."/>
            <person name="Harms H."/>
            <person name="Alanjari M."/>
            <person name="Koenig G.M."/>
            <person name="Daniel R."/>
            <person name="Schaeberle T.F."/>
        </authorList>
    </citation>
    <scope>NUCLEOTIDE SEQUENCE [LARGE SCALE GENOMIC DNA]</scope>
    <source>
        <strain evidence="2 3">SWB005</strain>
    </source>
</reference>
<evidence type="ECO:0000313" key="3">
    <source>
        <dbReference type="Proteomes" id="UP000237968"/>
    </source>
</evidence>
<keyword evidence="3" id="KW-1185">Reference proteome</keyword>
<feature type="domain" description="Metallo-beta-lactamase" evidence="1">
    <location>
        <begin position="238"/>
        <end position="319"/>
    </location>
</feature>
<proteinExistence type="predicted"/>
<accession>A0A2S9YGV2</accession>
<dbReference type="SUPFAM" id="SSF56281">
    <property type="entry name" value="Metallo-hydrolase/oxidoreductase"/>
    <property type="match status" value="1"/>
</dbReference>
<sequence length="489" mass="55306">MSGEPCLELLPLRWFVVKEADMLRLLADREQISPQFSELMIAGSAQSVYHRPGVVAEARRLAVLLDSLELRWPSAADVRELLERHPSAREHYAHDEDGERWYLRSPAIEGYERAFPGKRWCLLWQAPAGMDAVTVEGESLLAMMRLMPLLDGTRSLAQIIAGISGNEPARELLERLVRSGVVRERAAAGLEVDALPDFMFLGHSGLMVRDGRDLLLVDPIGRPDNEALGRDRPLFQLLNLASAVLISHHHWDHLDFQTLTRVRRDTPMIVPRCHEPSAANPPIAAYLAELGFVDVREHDPGDSLSIGALRLRLAEFRGEAFGLGSRFDAFTYHLRFKERSLYGTVDACHDEAGGMDETIREVASWGRPDLFLFGSSEQEHSKPYLAGGLRHFSNELKWRPELLRYHPDFADVARWARVLRPRWLIPYAQFLFGGRPRADLRFATRPPRAAECGEDLPVRHRAWLAQLDRLALELNVPIALLSAMQGIRD</sequence>
<dbReference type="Gene3D" id="3.60.15.10">
    <property type="entry name" value="Ribonuclease Z/Hydroxyacylglutathione hydrolase-like"/>
    <property type="match status" value="1"/>
</dbReference>
<organism evidence="2 3">
    <name type="scientific">Enhygromyxa salina</name>
    <dbReference type="NCBI Taxonomy" id="215803"/>
    <lineage>
        <taxon>Bacteria</taxon>
        <taxon>Pseudomonadati</taxon>
        <taxon>Myxococcota</taxon>
        <taxon>Polyangia</taxon>
        <taxon>Nannocystales</taxon>
        <taxon>Nannocystaceae</taxon>
        <taxon>Enhygromyxa</taxon>
    </lineage>
</organism>
<comment type="caution">
    <text evidence="2">The sequence shown here is derived from an EMBL/GenBank/DDBJ whole genome shotgun (WGS) entry which is preliminary data.</text>
</comment>
<name>A0A2S9YGV2_9BACT</name>
<evidence type="ECO:0000313" key="2">
    <source>
        <dbReference type="EMBL" id="PRQ04330.1"/>
    </source>
</evidence>
<dbReference type="EMBL" id="PVNK01000045">
    <property type="protein sequence ID" value="PRQ04330.1"/>
    <property type="molecule type" value="Genomic_DNA"/>
</dbReference>
<evidence type="ECO:0000259" key="1">
    <source>
        <dbReference type="Pfam" id="PF12706"/>
    </source>
</evidence>
<dbReference type="OrthoDB" id="9789133at2"/>
<dbReference type="InterPro" id="IPR001279">
    <property type="entry name" value="Metallo-B-lactamas"/>
</dbReference>
<dbReference type="AlphaFoldDB" id="A0A2S9YGV2"/>
<dbReference type="InterPro" id="IPR036866">
    <property type="entry name" value="RibonucZ/Hydroxyglut_hydro"/>
</dbReference>
<protein>
    <submittedName>
        <fullName evidence="2">Beta-lactamase superfamily domain protein</fullName>
    </submittedName>
</protein>
<dbReference type="Proteomes" id="UP000237968">
    <property type="component" value="Unassembled WGS sequence"/>
</dbReference>
<gene>
    <name evidence="2" type="ORF">ENSA5_08610</name>
</gene>